<dbReference type="InterPro" id="IPR001650">
    <property type="entry name" value="Helicase_C-like"/>
</dbReference>
<feature type="domain" description="Helicase C-terminal" evidence="10">
    <location>
        <begin position="274"/>
        <end position="421"/>
    </location>
</feature>
<dbReference type="PROSITE" id="PS51192">
    <property type="entry name" value="HELICASE_ATP_BIND_1"/>
    <property type="match status" value="1"/>
</dbReference>
<keyword evidence="8" id="KW-0413">Isomerase</keyword>
<dbReference type="EMBL" id="CP090978">
    <property type="protein sequence ID" value="UJF32049.1"/>
    <property type="molecule type" value="Genomic_DNA"/>
</dbReference>
<dbReference type="InterPro" id="IPR014001">
    <property type="entry name" value="Helicase_ATP-bd"/>
</dbReference>
<evidence type="ECO:0000256" key="1">
    <source>
        <dbReference type="ARBA" id="ARBA00022741"/>
    </source>
</evidence>
<dbReference type="SMART" id="SM00487">
    <property type="entry name" value="DEXDc"/>
    <property type="match status" value="1"/>
</dbReference>
<name>A0ABY3SFM9_9BACL</name>
<dbReference type="PANTHER" id="PTHR47962">
    <property type="entry name" value="ATP-DEPENDENT HELICASE LHR-RELATED-RELATED"/>
    <property type="match status" value="1"/>
</dbReference>
<dbReference type="Pfam" id="PF23235">
    <property type="entry name" value="WHD_3rd_Lhr"/>
    <property type="match status" value="1"/>
</dbReference>
<dbReference type="InterPro" id="IPR055367">
    <property type="entry name" value="WH4_Lhr"/>
</dbReference>
<keyword evidence="1" id="KW-0547">Nucleotide-binding</keyword>
<accession>A0ABY3SFM9</accession>
<dbReference type="InterPro" id="IPR011545">
    <property type="entry name" value="DEAD/DEAH_box_helicase_dom"/>
</dbReference>
<dbReference type="RefSeq" id="WP_235118394.1">
    <property type="nucleotide sequence ID" value="NZ_CP090978.1"/>
</dbReference>
<evidence type="ECO:0000256" key="5">
    <source>
        <dbReference type="ARBA" id="ARBA00022840"/>
    </source>
</evidence>
<organism evidence="11 12">
    <name type="scientific">Paenibacillus hexagrammi</name>
    <dbReference type="NCBI Taxonomy" id="2908839"/>
    <lineage>
        <taxon>Bacteria</taxon>
        <taxon>Bacillati</taxon>
        <taxon>Bacillota</taxon>
        <taxon>Bacilli</taxon>
        <taxon>Bacillales</taxon>
        <taxon>Paenibacillaceae</taxon>
        <taxon>Paenibacillus</taxon>
    </lineage>
</organism>
<keyword evidence="2" id="KW-0227">DNA damage</keyword>
<dbReference type="Pfam" id="PF00270">
    <property type="entry name" value="DEAD"/>
    <property type="match status" value="1"/>
</dbReference>
<protein>
    <submittedName>
        <fullName evidence="11">DEAD/DEAH box helicase</fullName>
    </submittedName>
</protein>
<evidence type="ECO:0000256" key="7">
    <source>
        <dbReference type="ARBA" id="ARBA00023204"/>
    </source>
</evidence>
<evidence type="ECO:0000256" key="8">
    <source>
        <dbReference type="ARBA" id="ARBA00023235"/>
    </source>
</evidence>
<dbReference type="InterPro" id="IPR055368">
    <property type="entry name" value="WH3_Lhr"/>
</dbReference>
<dbReference type="PANTHER" id="PTHR47962:SF5">
    <property type="entry name" value="ATP-DEPENDENT HELICASE LHR-RELATED"/>
    <property type="match status" value="1"/>
</dbReference>
<evidence type="ECO:0000256" key="3">
    <source>
        <dbReference type="ARBA" id="ARBA00022801"/>
    </source>
</evidence>
<evidence type="ECO:0000256" key="4">
    <source>
        <dbReference type="ARBA" id="ARBA00022806"/>
    </source>
</evidence>
<gene>
    <name evidence="11" type="ORF">L0M14_20240</name>
</gene>
<dbReference type="InterPro" id="IPR052511">
    <property type="entry name" value="ATP-dep_Helicase"/>
</dbReference>
<dbReference type="SMART" id="SM00490">
    <property type="entry name" value="HELICc"/>
    <property type="match status" value="1"/>
</dbReference>
<evidence type="ECO:0000259" key="9">
    <source>
        <dbReference type="PROSITE" id="PS51192"/>
    </source>
</evidence>
<proteinExistence type="predicted"/>
<dbReference type="Gene3D" id="3.40.50.300">
    <property type="entry name" value="P-loop containing nucleotide triphosphate hydrolases"/>
    <property type="match status" value="2"/>
</dbReference>
<dbReference type="Pfam" id="PF08494">
    <property type="entry name" value="DEAD_assoc"/>
    <property type="match status" value="1"/>
</dbReference>
<dbReference type="GO" id="GO:0004386">
    <property type="term" value="F:helicase activity"/>
    <property type="evidence" value="ECO:0007669"/>
    <property type="project" value="UniProtKB-KW"/>
</dbReference>
<evidence type="ECO:0000256" key="2">
    <source>
        <dbReference type="ARBA" id="ARBA00022763"/>
    </source>
</evidence>
<dbReference type="Pfam" id="PF00271">
    <property type="entry name" value="Helicase_C"/>
    <property type="match status" value="1"/>
</dbReference>
<keyword evidence="6" id="KW-0238">DNA-binding</keyword>
<keyword evidence="12" id="KW-1185">Reference proteome</keyword>
<dbReference type="InterPro" id="IPR013701">
    <property type="entry name" value="Lhr-like_DEAD/DEAH_assoc"/>
</dbReference>
<dbReference type="SUPFAM" id="SSF52540">
    <property type="entry name" value="P-loop containing nucleoside triphosphate hydrolases"/>
    <property type="match status" value="1"/>
</dbReference>
<keyword evidence="7" id="KW-0234">DNA repair</keyword>
<evidence type="ECO:0000259" key="10">
    <source>
        <dbReference type="PROSITE" id="PS51194"/>
    </source>
</evidence>
<keyword evidence="5" id="KW-0067">ATP-binding</keyword>
<dbReference type="Pfam" id="PF19306">
    <property type="entry name" value="WHD_Lhr"/>
    <property type="match status" value="1"/>
</dbReference>
<reference evidence="11 12" key="1">
    <citation type="journal article" date="2024" name="Int. J. Syst. Evol. Microbiol.">
        <title>Paenibacillus hexagrammi sp. nov., a novel bacterium isolated from the gut content of Hexagrammos agrammus.</title>
        <authorList>
            <person name="Jung H.K."/>
            <person name="Kim D.G."/>
            <person name="Zin H."/>
            <person name="Park J."/>
            <person name="Jung H."/>
            <person name="Kim Y.O."/>
            <person name="Kong H.J."/>
            <person name="Kim J.W."/>
            <person name="Kim Y.S."/>
        </authorList>
    </citation>
    <scope>NUCLEOTIDE SEQUENCE [LARGE SCALE GENOMIC DNA]</scope>
    <source>
        <strain evidence="11 12">YPD9-1</strain>
    </source>
</reference>
<feature type="domain" description="Helicase ATP-binding" evidence="9">
    <location>
        <begin position="37"/>
        <end position="234"/>
    </location>
</feature>
<dbReference type="InterPro" id="IPR027417">
    <property type="entry name" value="P-loop_NTPase"/>
</dbReference>
<dbReference type="InterPro" id="IPR045628">
    <property type="entry name" value="Lhr_WH_dom"/>
</dbReference>
<keyword evidence="4 11" id="KW-0347">Helicase</keyword>
<dbReference type="Proteomes" id="UP001649230">
    <property type="component" value="Chromosome"/>
</dbReference>
<keyword evidence="3" id="KW-0378">Hydrolase</keyword>
<evidence type="ECO:0000256" key="6">
    <source>
        <dbReference type="ARBA" id="ARBA00023125"/>
    </source>
</evidence>
<sequence length="1467" mass="165283">MESLEESLRREFGFHPVLTGWFSSKYGQPTEVQRLAWLQITKGANTLISSPTGSGKTLAALLPCLHEIAAEKLEQGVSYTPGVRTLVVTPLKALNNDIHHHLLLYIEEIQKRSDERQDIRWPGLQAGVRTGDTKQSTRASMLRTPPDLLVTTPESLYLLLTSPRAREILRTVRHIVVDEIHDLAADKRGMHLSLTLERLEAWCRRAVQRIGVSATQKPIERVAQFLGGWENDTPRHVEIIESKAEKLYSLQVTMPEPARPSADKEALWTPLVVRLLQLMEGCTSTLIFANSRRLCERLTLRLNDHVGYEMARSHHGSVAREKRLEVERMLKDGELRCLVATSSMELGIDVGHVDLVIQIDSPFSAAAGIQRIGRAGHAVGDVSRGVLLARSRTLLPELAVLSRRIAARDIESIRIPRGGLDVLAQQIVAIVSLGDDWDVQSLAKLLARSDSFRWVTRDKLLQMLEVLSGFYPFVRPLLEWNRDSGQLTRLAVTPMAALIGAGTIPQSTAYPVHHSETGLHLGELDEEYIQESSVGDVFQLGTASWRIVRIRPERIYVREAENRYSEIPFWRGEAGGKSFEIGVQTGSLWRELHNRLQAAGESAHSLPTRTTADVETQAWLMATFHMDADSSSSLIAMIRNQMAVAAVPTDRNVVIECFTDEQNHTHYILHSLFGRKFNRTWLMAICRRLAQIGLSPLYTNARDQGLELIFPKYDEAIVHEIMSLTAEQSETLVADAVAQSPMFGAAFQRMAETSLLLSRSFTRMPAWKKRLRGQELLKEALPFRERFPLFQEAMRECIEEHVDITHLREVLTAIARAEIRFSVQRNQFPSPLAGQFHADYAQTRLYESDALAQDVQVELLSFSRQMAAEVFGMDAVREAVSPEAIAAEEKRLSETSVALEQAEDLFRYLKEHGEASLDELKKARLAADASIVEWLNHMKDRGSLKEIRLGNQTYWICADETEYYEELADSASAQAFIFQRFADHRLSFTAEDAASRYDAPLVSVQSWIQAAREAGSVEPAPFAEPGQEQIWTSRKVASRLIRTSLQMYRRNGAAVPALHYFRHMPLRHMATVPAPSGAAGMEGLREIIEALQGFFMPVSLWESLLFPTRQSRYRKQDLDLLCSSGEVFWIGSKEPDDKEGKIAFFTSESSALYEPYLSAALGKTASHPELHRLLREKGASFLSKLGIETGRTPSSLLTDLLDLVWDGRAANDQFATLRLHAQSKGKKPDKFQSGLGRWYALDSLHNPQYDKEASVTAWIQHVLKRYGILTRDLAASLCPYPWETLLPFLRQLEEWGLVVRGLFLQDVAQLQFASKAFLSQLQQPYTDNDRIAGGSYNESLTLIGAVDPANPFGLLLPWPVKQGVSFSRKAGNYLVCQDGRWLLWMENNGKRIYRLDGPKSEVDASSMSQQLKQIFRLMFQTSQLRKIVIDSWDGARIEDAPEHAYLKLLGAERDRASYVLWPSQILG</sequence>
<evidence type="ECO:0000313" key="12">
    <source>
        <dbReference type="Proteomes" id="UP001649230"/>
    </source>
</evidence>
<dbReference type="PROSITE" id="PS51194">
    <property type="entry name" value="HELICASE_CTER"/>
    <property type="match status" value="1"/>
</dbReference>
<evidence type="ECO:0000313" key="11">
    <source>
        <dbReference type="EMBL" id="UJF32049.1"/>
    </source>
</evidence>
<dbReference type="Pfam" id="PF23234">
    <property type="entry name" value="WHD_4th_Lhr"/>
    <property type="match status" value="1"/>
</dbReference>